<dbReference type="InterPro" id="IPR027417">
    <property type="entry name" value="P-loop_NTPase"/>
</dbReference>
<dbReference type="GO" id="GO:0005634">
    <property type="term" value="C:nucleus"/>
    <property type="evidence" value="ECO:0007669"/>
    <property type="project" value="TreeGrafter"/>
</dbReference>
<feature type="domain" description="Helicase ATP-binding" evidence="5">
    <location>
        <begin position="36"/>
        <end position="206"/>
    </location>
</feature>
<accession>A0A5E8CM99</accession>
<dbReference type="GO" id="GO:0043138">
    <property type="term" value="F:3'-5' DNA helicase activity"/>
    <property type="evidence" value="ECO:0007669"/>
    <property type="project" value="InterPro"/>
</dbReference>
<evidence type="ECO:0000256" key="4">
    <source>
        <dbReference type="ARBA" id="ARBA00022840"/>
    </source>
</evidence>
<feature type="domain" description="Helicase C-terminal" evidence="6">
    <location>
        <begin position="231"/>
        <end position="381"/>
    </location>
</feature>
<dbReference type="InterPro" id="IPR032284">
    <property type="entry name" value="RecQ_Zn-bd"/>
</dbReference>
<keyword evidence="4" id="KW-0067">ATP-binding</keyword>
<dbReference type="Pfam" id="PF16124">
    <property type="entry name" value="RecQ_Zn_bind"/>
    <property type="match status" value="1"/>
</dbReference>
<dbReference type="CDD" id="cd17920">
    <property type="entry name" value="DEXHc_RecQ"/>
    <property type="match status" value="1"/>
</dbReference>
<dbReference type="GO" id="GO:0009378">
    <property type="term" value="F:four-way junction helicase activity"/>
    <property type="evidence" value="ECO:0007669"/>
    <property type="project" value="TreeGrafter"/>
</dbReference>
<evidence type="ECO:0000256" key="2">
    <source>
        <dbReference type="ARBA" id="ARBA00022801"/>
    </source>
</evidence>
<dbReference type="Pfam" id="PF09382">
    <property type="entry name" value="RQC"/>
    <property type="match status" value="1"/>
</dbReference>
<dbReference type="SMART" id="SM00490">
    <property type="entry name" value="HELICc"/>
    <property type="match status" value="1"/>
</dbReference>
<evidence type="ECO:0000313" key="7">
    <source>
        <dbReference type="EMBL" id="VVU94970.1"/>
    </source>
</evidence>
<dbReference type="FunFam" id="3.40.50.300:FF:001389">
    <property type="entry name" value="ATP-dependent DNA helicase RecQ"/>
    <property type="match status" value="1"/>
</dbReference>
<evidence type="ECO:0000259" key="5">
    <source>
        <dbReference type="PROSITE" id="PS51192"/>
    </source>
</evidence>
<protein>
    <submittedName>
        <fullName evidence="7">RQC domain</fullName>
    </submittedName>
</protein>
<dbReference type="InterPro" id="IPR036390">
    <property type="entry name" value="WH_DNA-bd_sf"/>
</dbReference>
<reference evidence="7" key="1">
    <citation type="submission" date="2019-09" db="EMBL/GenBank/DDBJ databases">
        <authorList>
            <person name="Needham M D."/>
        </authorList>
    </citation>
    <scope>NUCLEOTIDE SEQUENCE</scope>
</reference>
<dbReference type="GO" id="GO:0003676">
    <property type="term" value="F:nucleic acid binding"/>
    <property type="evidence" value="ECO:0007669"/>
    <property type="project" value="InterPro"/>
</dbReference>
<dbReference type="GO" id="GO:0016787">
    <property type="term" value="F:hydrolase activity"/>
    <property type="evidence" value="ECO:0007669"/>
    <property type="project" value="UniProtKB-KW"/>
</dbReference>
<dbReference type="Pfam" id="PF14493">
    <property type="entry name" value="HTH_40"/>
    <property type="match status" value="1"/>
</dbReference>
<evidence type="ECO:0000256" key="1">
    <source>
        <dbReference type="ARBA" id="ARBA00022741"/>
    </source>
</evidence>
<evidence type="ECO:0000259" key="6">
    <source>
        <dbReference type="PROSITE" id="PS51194"/>
    </source>
</evidence>
<dbReference type="GO" id="GO:0005737">
    <property type="term" value="C:cytoplasm"/>
    <property type="evidence" value="ECO:0007669"/>
    <property type="project" value="TreeGrafter"/>
</dbReference>
<dbReference type="GO" id="GO:0006260">
    <property type="term" value="P:DNA replication"/>
    <property type="evidence" value="ECO:0007669"/>
    <property type="project" value="InterPro"/>
</dbReference>
<dbReference type="SMART" id="SM00956">
    <property type="entry name" value="RQC"/>
    <property type="match status" value="1"/>
</dbReference>
<organism evidence="7">
    <name type="scientific">seawater metagenome</name>
    <dbReference type="NCBI Taxonomy" id="1561972"/>
    <lineage>
        <taxon>unclassified sequences</taxon>
        <taxon>metagenomes</taxon>
        <taxon>ecological metagenomes</taxon>
    </lineage>
</organism>
<dbReference type="PROSITE" id="PS51194">
    <property type="entry name" value="HELICASE_CTER"/>
    <property type="match status" value="1"/>
</dbReference>
<evidence type="ECO:0000256" key="3">
    <source>
        <dbReference type="ARBA" id="ARBA00022806"/>
    </source>
</evidence>
<dbReference type="InterPro" id="IPR011545">
    <property type="entry name" value="DEAD/DEAH_box_helicase_dom"/>
</dbReference>
<dbReference type="SMART" id="SM00487">
    <property type="entry name" value="DEXDc"/>
    <property type="match status" value="1"/>
</dbReference>
<keyword evidence="3" id="KW-0347">Helicase</keyword>
<dbReference type="Gene3D" id="3.40.50.300">
    <property type="entry name" value="P-loop containing nucleotide triphosphate hydrolases"/>
    <property type="match status" value="2"/>
</dbReference>
<dbReference type="Gene3D" id="1.10.10.10">
    <property type="entry name" value="Winged helix-like DNA-binding domain superfamily/Winged helix DNA-binding domain"/>
    <property type="match status" value="1"/>
</dbReference>
<sequence>MNQSDNYVKKCQHYNEVLNEYFGYAALKDKQAEIIYNLLENKRDVCGILTTGFGKSICFQLPMLITKKSVLVVSPLIALMEDQKQALQARGIPVCCFNGNNWNKNKDKAEILNGNPKIIYTTPEYLVTESSQEFIEELVEKDLLCLFAIDESHCISDWGHDFRAEYLELSLMRTKFPNIPMVALTATATHNVEGDISHYLKMNNPLIIKSSFDRPNLFISLQPKTKSIINDLQHLIEKFKDDFIIIYCKKREDTETIRDVLRAELGCRVKAYHAGLPGERRNKIQTMFIQGRYKIIISTIAFGMGIDQTIRCVIHYGVSKSMESYYQEIGRAGRDGLPSECYLFYSHQDFIIYNHFLKDIDDSVLRKRRENEIKTLQRYVYLRTCRRKYILEYFGEKTDVTNCKNCDNCQRDIPTADFTEMAYILIKLLRRTNSKFGSGTLISVIRGSKSKKLQQSLKDLELYGSGKKWSEAWWKAFIRVMVTQSYLTNKPIKDSYGSVLGYTSKARDWYKKLSKIKFLEISSSLDNTIDKKFRLIFNLSDDLEALFPKESYYNQPDLSTIDFTNPNDLDMLVNSESPECNIKVNTSEADIKKLSLTKRQSYILFHHNNLSIEEIAVHRKYKKQTIEDHIVEAYKVNLPLNLDKIGYSKQIYNLLNPIFKKLGASKLRPLKDNMPKTTTYFQIKMGLVDCEKNNQNILIKNL</sequence>
<dbReference type="Pfam" id="PF00271">
    <property type="entry name" value="Helicase_C"/>
    <property type="match status" value="1"/>
</dbReference>
<dbReference type="NCBIfam" id="TIGR00614">
    <property type="entry name" value="recQ_fam"/>
    <property type="match status" value="1"/>
</dbReference>
<dbReference type="InterPro" id="IPR004589">
    <property type="entry name" value="DNA_helicase_ATP-dep_RecQ"/>
</dbReference>
<dbReference type="GO" id="GO:0005524">
    <property type="term" value="F:ATP binding"/>
    <property type="evidence" value="ECO:0007669"/>
    <property type="project" value="UniProtKB-KW"/>
</dbReference>
<dbReference type="InterPro" id="IPR014001">
    <property type="entry name" value="Helicase_ATP-bd"/>
</dbReference>
<dbReference type="GO" id="GO:0005694">
    <property type="term" value="C:chromosome"/>
    <property type="evidence" value="ECO:0007669"/>
    <property type="project" value="TreeGrafter"/>
</dbReference>
<dbReference type="PANTHER" id="PTHR13710:SF120">
    <property type="entry name" value="BIFUNCTIONAL 3'-5' EXONUCLEASE_ATP-DEPENDENT HELICASE WRN"/>
    <property type="match status" value="1"/>
</dbReference>
<dbReference type="SUPFAM" id="SSF46785">
    <property type="entry name" value="Winged helix' DNA-binding domain"/>
    <property type="match status" value="1"/>
</dbReference>
<dbReference type="AlphaFoldDB" id="A0A5E8CM99"/>
<dbReference type="InterPro" id="IPR029491">
    <property type="entry name" value="Helicase_HTH"/>
</dbReference>
<dbReference type="SUPFAM" id="SSF52540">
    <property type="entry name" value="P-loop containing nucleoside triphosphate hydrolases"/>
    <property type="match status" value="1"/>
</dbReference>
<dbReference type="EMBL" id="CABVLZ010000003">
    <property type="protein sequence ID" value="VVU94970.1"/>
    <property type="molecule type" value="Genomic_DNA"/>
</dbReference>
<keyword evidence="1" id="KW-0547">Nucleotide-binding</keyword>
<dbReference type="Pfam" id="PF00270">
    <property type="entry name" value="DEAD"/>
    <property type="match status" value="1"/>
</dbReference>
<dbReference type="InterPro" id="IPR001650">
    <property type="entry name" value="Helicase_C-like"/>
</dbReference>
<gene>
    <name evidence="7" type="ORF">CPAV1605_695</name>
</gene>
<dbReference type="PANTHER" id="PTHR13710">
    <property type="entry name" value="DNA HELICASE RECQ FAMILY MEMBER"/>
    <property type="match status" value="1"/>
</dbReference>
<name>A0A5E8CM99_9ZZZZ</name>
<dbReference type="PROSITE" id="PS51192">
    <property type="entry name" value="HELICASE_ATP_BIND_1"/>
    <property type="match status" value="1"/>
</dbReference>
<dbReference type="GO" id="GO:0000724">
    <property type="term" value="P:double-strand break repair via homologous recombination"/>
    <property type="evidence" value="ECO:0007669"/>
    <property type="project" value="TreeGrafter"/>
</dbReference>
<keyword evidence="2" id="KW-0378">Hydrolase</keyword>
<dbReference type="InterPro" id="IPR018982">
    <property type="entry name" value="RQC_domain"/>
</dbReference>
<proteinExistence type="predicted"/>
<dbReference type="InterPro" id="IPR036388">
    <property type="entry name" value="WH-like_DNA-bd_sf"/>
</dbReference>